<feature type="transmembrane region" description="Helical" evidence="2">
    <location>
        <begin position="331"/>
        <end position="355"/>
    </location>
</feature>
<dbReference type="SMART" id="SM00271">
    <property type="entry name" value="DnaJ"/>
    <property type="match status" value="1"/>
</dbReference>
<reference evidence="4" key="1">
    <citation type="submission" date="2021-01" db="EMBL/GenBank/DDBJ databases">
        <authorList>
            <person name="Corre E."/>
            <person name="Pelletier E."/>
            <person name="Niang G."/>
            <person name="Scheremetjew M."/>
            <person name="Finn R."/>
            <person name="Kale V."/>
            <person name="Holt S."/>
            <person name="Cochrane G."/>
            <person name="Meng A."/>
            <person name="Brown T."/>
            <person name="Cohen L."/>
        </authorList>
    </citation>
    <scope>NUCLEOTIDE SEQUENCE</scope>
    <source>
        <strain evidence="4">CCAP979/52</strain>
    </source>
</reference>
<dbReference type="PROSITE" id="PS50076">
    <property type="entry name" value="DNAJ_2"/>
    <property type="match status" value="1"/>
</dbReference>
<dbReference type="PRINTS" id="PR00625">
    <property type="entry name" value="JDOMAIN"/>
</dbReference>
<sequence length="422" mass="45937">MNQWDDPENDTSTVVLTSKNLYEVLGVSKDATESQIKRAYHKLAMLHHPDKRASNPTGSDESFKEIGYAYKVLSDADKRAIYDMGGAEALEEQEGMANINLDQLLLNILMWEAGQKMLFLFGLLILMLEAVVVPILGSLRLDSVISWSWFAITAPLWIPMCLVVPLLVFAPIGVYVQYNSAKNDPQLIMQARATCMGCLATTVFLGCIASSGAMLFGKLDGMAASWSYQQAMIPLYVFEGVLLLTYVGVPLRAAAEGLLWKGLRVAFLVLVAMRLDGANVWWMAVLSPLVAWVLCSLGMVLLDVHQHHVLKAKSTSKDVTMEEEASRYAPFLYALRGVVLVGAGVSVGLLCLRLGLQCDITFLQCVVPAGVSIGAGFGMVCWGLLCFRPLGLDGAAEYEQCDSASESYGTFQGTATMDSDCP</sequence>
<dbReference type="GO" id="GO:0036503">
    <property type="term" value="P:ERAD pathway"/>
    <property type="evidence" value="ECO:0007669"/>
    <property type="project" value="TreeGrafter"/>
</dbReference>
<dbReference type="AlphaFoldDB" id="A0A7S0NB15"/>
<protein>
    <recommendedName>
        <fullName evidence="3">J domain-containing protein</fullName>
    </recommendedName>
</protein>
<gene>
    <name evidence="4" type="ORF">CCUR1050_LOCUS32590</name>
</gene>
<feature type="transmembrane region" description="Helical" evidence="2">
    <location>
        <begin position="197"/>
        <end position="219"/>
    </location>
</feature>
<evidence type="ECO:0000259" key="3">
    <source>
        <dbReference type="PROSITE" id="PS50076"/>
    </source>
</evidence>
<dbReference type="InterPro" id="IPR001623">
    <property type="entry name" value="DnaJ_domain"/>
</dbReference>
<dbReference type="GO" id="GO:0051787">
    <property type="term" value="F:misfolded protein binding"/>
    <property type="evidence" value="ECO:0007669"/>
    <property type="project" value="TreeGrafter"/>
</dbReference>
<dbReference type="PANTHER" id="PTHR44360:SF1">
    <property type="entry name" value="DNAJ HOMOLOG SUBFAMILY B MEMBER 9"/>
    <property type="match status" value="1"/>
</dbReference>
<dbReference type="CDD" id="cd06257">
    <property type="entry name" value="DnaJ"/>
    <property type="match status" value="1"/>
</dbReference>
<feature type="transmembrane region" description="Helical" evidence="2">
    <location>
        <begin position="156"/>
        <end position="176"/>
    </location>
</feature>
<dbReference type="PANTHER" id="PTHR44360">
    <property type="entry name" value="DNAJ HOMOLOG SUBFAMILY B MEMBER 9"/>
    <property type="match status" value="1"/>
</dbReference>
<proteinExistence type="predicted"/>
<keyword evidence="2" id="KW-1133">Transmembrane helix</keyword>
<keyword evidence="2" id="KW-0812">Transmembrane</keyword>
<feature type="domain" description="J" evidence="3">
    <location>
        <begin position="20"/>
        <end position="86"/>
    </location>
</feature>
<dbReference type="SUPFAM" id="SSF46565">
    <property type="entry name" value="Chaperone J-domain"/>
    <property type="match status" value="1"/>
</dbReference>
<dbReference type="InterPro" id="IPR036869">
    <property type="entry name" value="J_dom_sf"/>
</dbReference>
<dbReference type="Pfam" id="PF00226">
    <property type="entry name" value="DnaJ"/>
    <property type="match status" value="1"/>
</dbReference>
<dbReference type="Gene3D" id="1.10.287.110">
    <property type="entry name" value="DnaJ domain"/>
    <property type="match status" value="1"/>
</dbReference>
<organism evidence="4">
    <name type="scientific">Cryptomonas curvata</name>
    <dbReference type="NCBI Taxonomy" id="233186"/>
    <lineage>
        <taxon>Eukaryota</taxon>
        <taxon>Cryptophyceae</taxon>
        <taxon>Cryptomonadales</taxon>
        <taxon>Cryptomonadaceae</taxon>
        <taxon>Cryptomonas</taxon>
    </lineage>
</organism>
<dbReference type="InterPro" id="IPR051948">
    <property type="entry name" value="Hsp70_co-chaperone_J-domain"/>
</dbReference>
<feature type="transmembrane region" description="Helical" evidence="2">
    <location>
        <begin position="231"/>
        <end position="251"/>
    </location>
</feature>
<dbReference type="Pfam" id="PF10269">
    <property type="entry name" value="Tmemb_185A"/>
    <property type="match status" value="1"/>
</dbReference>
<evidence type="ECO:0000256" key="1">
    <source>
        <dbReference type="ARBA" id="ARBA00023186"/>
    </source>
</evidence>
<accession>A0A7S0NB15</accession>
<keyword evidence="1" id="KW-0143">Chaperone</keyword>
<feature type="transmembrane region" description="Helical" evidence="2">
    <location>
        <begin position="117"/>
        <end position="136"/>
    </location>
</feature>
<dbReference type="EMBL" id="HBEZ01059367">
    <property type="protein sequence ID" value="CAD8662215.1"/>
    <property type="molecule type" value="Transcribed_RNA"/>
</dbReference>
<evidence type="ECO:0000313" key="4">
    <source>
        <dbReference type="EMBL" id="CAD8662215.1"/>
    </source>
</evidence>
<evidence type="ECO:0000256" key="2">
    <source>
        <dbReference type="SAM" id="Phobius"/>
    </source>
</evidence>
<name>A0A7S0NB15_9CRYP</name>
<dbReference type="GO" id="GO:0005783">
    <property type="term" value="C:endoplasmic reticulum"/>
    <property type="evidence" value="ECO:0007669"/>
    <property type="project" value="TreeGrafter"/>
</dbReference>
<dbReference type="GO" id="GO:0051087">
    <property type="term" value="F:protein-folding chaperone binding"/>
    <property type="evidence" value="ECO:0007669"/>
    <property type="project" value="TreeGrafter"/>
</dbReference>
<keyword evidence="2" id="KW-0472">Membrane</keyword>
<feature type="transmembrane region" description="Helical" evidence="2">
    <location>
        <begin position="361"/>
        <end position="385"/>
    </location>
</feature>
<feature type="transmembrane region" description="Helical" evidence="2">
    <location>
        <begin position="281"/>
        <end position="304"/>
    </location>
</feature>
<dbReference type="InterPro" id="IPR019396">
    <property type="entry name" value="TM_Fragile-X-F-assoc"/>
</dbReference>